<dbReference type="EMBL" id="CADCVK010000423">
    <property type="protein sequence ID" value="CAA9507140.1"/>
    <property type="molecule type" value="Genomic_DNA"/>
</dbReference>
<evidence type="ECO:0000256" key="1">
    <source>
        <dbReference type="SAM" id="MobiDB-lite"/>
    </source>
</evidence>
<feature type="region of interest" description="Disordered" evidence="1">
    <location>
        <begin position="21"/>
        <end position="51"/>
    </location>
</feature>
<accession>A0A6J4SW30</accession>
<evidence type="ECO:0000313" key="2">
    <source>
        <dbReference type="EMBL" id="CAA9507140.1"/>
    </source>
</evidence>
<sequence length="51" mass="5693">MTVRQKDDSPARIFIGFRFQAPGSSHSVTPSRTSAFGDAALPHEESRRPHR</sequence>
<feature type="compositionally biased region" description="Polar residues" evidence="1">
    <location>
        <begin position="22"/>
        <end position="34"/>
    </location>
</feature>
<dbReference type="AlphaFoldDB" id="A0A6J4SW30"/>
<protein>
    <submittedName>
        <fullName evidence="2">Uncharacterized protein</fullName>
    </submittedName>
</protein>
<proteinExistence type="predicted"/>
<reference evidence="2" key="1">
    <citation type="submission" date="2020-02" db="EMBL/GenBank/DDBJ databases">
        <authorList>
            <person name="Meier V. D."/>
        </authorList>
    </citation>
    <scope>NUCLEOTIDE SEQUENCE</scope>
    <source>
        <strain evidence="2">AVDCRST_MAG12</strain>
    </source>
</reference>
<gene>
    <name evidence="2" type="ORF">AVDCRST_MAG12-3022</name>
</gene>
<name>A0A6J4SW30_9ACTN</name>
<organism evidence="2">
    <name type="scientific">uncultured Rubrobacteraceae bacterium</name>
    <dbReference type="NCBI Taxonomy" id="349277"/>
    <lineage>
        <taxon>Bacteria</taxon>
        <taxon>Bacillati</taxon>
        <taxon>Actinomycetota</taxon>
        <taxon>Rubrobacteria</taxon>
        <taxon>Rubrobacterales</taxon>
        <taxon>Rubrobacteraceae</taxon>
        <taxon>environmental samples</taxon>
    </lineage>
</organism>
<feature type="compositionally biased region" description="Basic and acidic residues" evidence="1">
    <location>
        <begin position="41"/>
        <end position="51"/>
    </location>
</feature>